<feature type="domain" description="Gamma-glutamylcyclotransferase AIG2-like" evidence="1">
    <location>
        <begin position="5"/>
        <end position="115"/>
    </location>
</feature>
<name>A0A926UXA5_9CYAN</name>
<dbReference type="InterPro" id="IPR013024">
    <property type="entry name" value="GGCT-like"/>
</dbReference>
<dbReference type="AlphaFoldDB" id="A0A926UXA5"/>
<keyword evidence="3" id="KW-1185">Reference proteome</keyword>
<dbReference type="SUPFAM" id="SSF110857">
    <property type="entry name" value="Gamma-glutamyl cyclotransferase-like"/>
    <property type="match status" value="1"/>
</dbReference>
<dbReference type="InterPro" id="IPR036568">
    <property type="entry name" value="GGCT-like_sf"/>
</dbReference>
<comment type="caution">
    <text evidence="2">The sequence shown here is derived from an EMBL/GenBank/DDBJ whole genome shotgun (WGS) entry which is preliminary data.</text>
</comment>
<reference evidence="2" key="2">
    <citation type="submission" date="2020-08" db="EMBL/GenBank/DDBJ databases">
        <authorList>
            <person name="Chen M."/>
            <person name="Teng W."/>
            <person name="Zhao L."/>
            <person name="Hu C."/>
            <person name="Zhou Y."/>
            <person name="Han B."/>
            <person name="Song L."/>
            <person name="Shu W."/>
        </authorList>
    </citation>
    <scope>NUCLEOTIDE SEQUENCE</scope>
    <source>
        <strain evidence="2">FACHB-1277</strain>
    </source>
</reference>
<sequence>MMINIFVYGTLKPNYTNYDQYCAAKVINSQQAIAIGALFNLPMGYPAMTVGNAKVQGYLLTFADDRILEALDELEDYESDRPSHKNLYDRREIEVFDLEKKPLGLAWAYLMHPEQITQFGGVANPDGCY</sequence>
<evidence type="ECO:0000313" key="3">
    <source>
        <dbReference type="Proteomes" id="UP000631421"/>
    </source>
</evidence>
<dbReference type="CDD" id="cd06661">
    <property type="entry name" value="GGCT_like"/>
    <property type="match status" value="1"/>
</dbReference>
<dbReference type="Pfam" id="PF06094">
    <property type="entry name" value="GGACT"/>
    <property type="match status" value="1"/>
</dbReference>
<dbReference type="Gene3D" id="3.10.490.10">
    <property type="entry name" value="Gamma-glutamyl cyclotransferase-like"/>
    <property type="match status" value="1"/>
</dbReference>
<evidence type="ECO:0000259" key="1">
    <source>
        <dbReference type="Pfam" id="PF06094"/>
    </source>
</evidence>
<protein>
    <submittedName>
        <fullName evidence="2">Gamma-glutamylcyclotransferase</fullName>
    </submittedName>
</protein>
<evidence type="ECO:0000313" key="2">
    <source>
        <dbReference type="EMBL" id="MBD2152744.1"/>
    </source>
</evidence>
<dbReference type="Proteomes" id="UP000631421">
    <property type="component" value="Unassembled WGS sequence"/>
</dbReference>
<dbReference type="EMBL" id="JACJPY010000141">
    <property type="protein sequence ID" value="MBD2152744.1"/>
    <property type="molecule type" value="Genomic_DNA"/>
</dbReference>
<dbReference type="RefSeq" id="WP_190353205.1">
    <property type="nucleotide sequence ID" value="NZ_JACJPY010000141.1"/>
</dbReference>
<gene>
    <name evidence="2" type="ORF">H6F44_21870</name>
</gene>
<accession>A0A926UXA5</accession>
<proteinExistence type="predicted"/>
<reference evidence="2" key="1">
    <citation type="journal article" date="2015" name="ISME J.">
        <title>Draft Genome Sequence of Streptomyces incarnatus NRRL8089, which Produces the Nucleoside Antibiotic Sinefungin.</title>
        <authorList>
            <person name="Oshima K."/>
            <person name="Hattori M."/>
            <person name="Shimizu H."/>
            <person name="Fukuda K."/>
            <person name="Nemoto M."/>
            <person name="Inagaki K."/>
            <person name="Tamura T."/>
        </authorList>
    </citation>
    <scope>NUCLEOTIDE SEQUENCE</scope>
    <source>
        <strain evidence="2">FACHB-1277</strain>
    </source>
</reference>
<dbReference type="InterPro" id="IPR009288">
    <property type="entry name" value="AIG2-like_dom"/>
</dbReference>
<organism evidence="2 3">
    <name type="scientific">Pseudanabaena cinerea FACHB-1277</name>
    <dbReference type="NCBI Taxonomy" id="2949581"/>
    <lineage>
        <taxon>Bacteria</taxon>
        <taxon>Bacillati</taxon>
        <taxon>Cyanobacteriota</taxon>
        <taxon>Cyanophyceae</taxon>
        <taxon>Pseudanabaenales</taxon>
        <taxon>Pseudanabaenaceae</taxon>
        <taxon>Pseudanabaena</taxon>
        <taxon>Pseudanabaena cinerea</taxon>
    </lineage>
</organism>